<feature type="domain" description="S1-like" evidence="7">
    <location>
        <begin position="1"/>
        <end position="70"/>
    </location>
</feature>
<dbReference type="EMBL" id="MT872524">
    <property type="protein sequence ID" value="QQK57055.1"/>
    <property type="molecule type" value="Genomic_DNA"/>
</dbReference>
<geneLocation type="chloroplast" evidence="8"/>
<evidence type="ECO:0000259" key="7">
    <source>
        <dbReference type="PROSITE" id="PS50832"/>
    </source>
</evidence>
<gene>
    <name evidence="8" type="primary">infA</name>
</gene>
<dbReference type="Gene3D" id="2.40.50.140">
    <property type="entry name" value="Nucleic acid-binding proteins"/>
    <property type="match status" value="1"/>
</dbReference>
<dbReference type="InterPro" id="IPR006196">
    <property type="entry name" value="RNA-binding_domain_S1_IF1"/>
</dbReference>
<reference evidence="8" key="1">
    <citation type="submission" date="2016-08" db="EMBL/GenBank/DDBJ databases">
        <authorList>
            <person name="Seilhamer J.J."/>
        </authorList>
    </citation>
    <scope>NUCLEOTIDE SEQUENCE</scope>
</reference>
<comment type="subunit">
    <text evidence="3">Component of the 30S ribosomal translation pre-initiation complex which assembles on the 30S ribosome in the order IF-2 and IF-3, IF-1 and N-formylmethionyl-tRNA(fMet); mRNA recruitment can occur at any time during PIC assembly.</text>
</comment>
<reference evidence="9" key="3">
    <citation type="submission" date="2020-08" db="EMBL/GenBank/DDBJ databases">
        <title>Holocene chloroplast genetic variation of shrubs (Alnus alnobetula, Betula nana, Salix sp.) at the Siberian tundra-taiga ecotone inferred from modern plant genomics and sedimentary ancient DNA analyses.</title>
        <authorList>
            <person name="Meucci S."/>
            <person name="Schulte L."/>
            <person name="Zimmermann H."/>
            <person name="Stoof-Leichsenring K.R."/>
            <person name="Epp L."/>
            <person name="Bronken Eidesen P."/>
            <person name="Herzschuh U."/>
        </authorList>
    </citation>
    <scope>NUCLEOTIDE SEQUENCE</scope>
</reference>
<name>A0A1Q1MN40_9ROSI</name>
<evidence type="ECO:0000313" key="8">
    <source>
        <dbReference type="EMBL" id="AQM37941.1"/>
    </source>
</evidence>
<keyword evidence="8" id="KW-0150">Chloroplast</keyword>
<dbReference type="EMBL" id="MT872529">
    <property type="protein sequence ID" value="QQK57480.1"/>
    <property type="molecule type" value="Genomic_DNA"/>
</dbReference>
<dbReference type="InterPro" id="IPR012340">
    <property type="entry name" value="NA-bd_OB-fold"/>
</dbReference>
<keyword evidence="5 6" id="KW-0648">Protein biosynthesis</keyword>
<dbReference type="EMBL" id="MT872526">
    <property type="protein sequence ID" value="QQK57225.1"/>
    <property type="molecule type" value="Genomic_DNA"/>
</dbReference>
<dbReference type="GeneID" id="31079278"/>
<evidence type="ECO:0000313" key="9">
    <source>
        <dbReference type="EMBL" id="QQK57055.1"/>
    </source>
</evidence>
<dbReference type="GO" id="GO:0003723">
    <property type="term" value="F:RNA binding"/>
    <property type="evidence" value="ECO:0007669"/>
    <property type="project" value="InterPro"/>
</dbReference>
<protein>
    <submittedName>
        <fullName evidence="8">Translational initiation factor 1</fullName>
    </submittedName>
</protein>
<dbReference type="Pfam" id="PF01176">
    <property type="entry name" value="eIF-1a"/>
    <property type="match status" value="1"/>
</dbReference>
<evidence type="ECO:0000256" key="4">
    <source>
        <dbReference type="ARBA" id="ARBA00022540"/>
    </source>
</evidence>
<dbReference type="PANTHER" id="PTHR33370:SF1">
    <property type="entry name" value="TRANSLATION INITIATION FACTOR IF-1, CHLOROPLASTIC"/>
    <property type="match status" value="1"/>
</dbReference>
<sequence length="70" mass="8334">MKEEKWIRGSLITESLPNAIFKIRLDNEDRILGYGSGRIRRSFIRILLEDRVKILISRYDSTKGHIIYRL</sequence>
<dbReference type="EMBL" id="MT872530">
    <property type="protein sequence ID" value="QQK57565.1"/>
    <property type="molecule type" value="Genomic_DNA"/>
</dbReference>
<dbReference type="GO" id="GO:0043022">
    <property type="term" value="F:ribosome binding"/>
    <property type="evidence" value="ECO:0007669"/>
    <property type="project" value="TreeGrafter"/>
</dbReference>
<keyword evidence="8" id="KW-0934">Plastid</keyword>
<dbReference type="EMBL" id="MT872527">
    <property type="protein sequence ID" value="QQK57310.1"/>
    <property type="molecule type" value="Genomic_DNA"/>
</dbReference>
<dbReference type="SUPFAM" id="SSF50249">
    <property type="entry name" value="Nucleic acid-binding proteins"/>
    <property type="match status" value="1"/>
</dbReference>
<dbReference type="EMBL" id="KX703002">
    <property type="protein sequence ID" value="AQM37941.1"/>
    <property type="molecule type" value="Genomic_DNA"/>
</dbReference>
<dbReference type="InterPro" id="IPR004368">
    <property type="entry name" value="TIF_IF1"/>
</dbReference>
<comment type="similarity">
    <text evidence="2">Belongs to the IF-1 family.</text>
</comment>
<dbReference type="GO" id="GO:0003743">
    <property type="term" value="F:translation initiation factor activity"/>
    <property type="evidence" value="ECO:0007669"/>
    <property type="project" value="UniProtKB-UniRule"/>
</dbReference>
<evidence type="ECO:0000256" key="3">
    <source>
        <dbReference type="ARBA" id="ARBA00011599"/>
    </source>
</evidence>
<reference evidence="8" key="2">
    <citation type="journal article" date="2017" name="Conserv Genet Resour">
        <title>Characterization of the complete chloroplast genome of an endangered species dwarf birch (Betula nana L.).</title>
        <authorList>
            <person name="Hu Y."/>
            <person name="Chen X."/>
            <person name="Zhou T."/>
            <person name="Hou N."/>
            <person name="Zhao P."/>
        </authorList>
    </citation>
    <scope>NUCLEOTIDE SEQUENCE</scope>
</reference>
<accession>A0A1Q1MN40</accession>
<dbReference type="EMBL" id="MT872528">
    <property type="protein sequence ID" value="QQK57395.1"/>
    <property type="molecule type" value="Genomic_DNA"/>
</dbReference>
<dbReference type="PROSITE" id="PS50832">
    <property type="entry name" value="S1_IF1_TYPE"/>
    <property type="match status" value="1"/>
</dbReference>
<keyword evidence="4 6" id="KW-0396">Initiation factor</keyword>
<evidence type="ECO:0000256" key="2">
    <source>
        <dbReference type="ARBA" id="ARBA00010939"/>
    </source>
</evidence>
<dbReference type="GO" id="GO:0005829">
    <property type="term" value="C:cytosol"/>
    <property type="evidence" value="ECO:0007669"/>
    <property type="project" value="TreeGrafter"/>
</dbReference>
<dbReference type="AlphaFoldDB" id="A0A1Q1MN40"/>
<comment type="function">
    <text evidence="1">One of the essential components for the initiation of protein synthesis. Stabilizes the binding of IF-2 and IF-3 on the 30S subunit to which N-formylmethionyl-tRNA(fMet) subsequently binds. Helps modulate mRNA selection, yielding the 30S pre-initiation complex (PIC). Upon addition of the 50S ribosomal subunit IF-1, IF-2 and IF-3 are released leaving the mature 70S translation initiation complex.</text>
</comment>
<evidence type="ECO:0000256" key="5">
    <source>
        <dbReference type="ARBA" id="ARBA00022917"/>
    </source>
</evidence>
<dbReference type="PANTHER" id="PTHR33370">
    <property type="entry name" value="TRANSLATION INITIATION FACTOR IF-1, CHLOROPLASTIC"/>
    <property type="match status" value="1"/>
</dbReference>
<evidence type="ECO:0000256" key="1">
    <source>
        <dbReference type="ARBA" id="ARBA00003935"/>
    </source>
</evidence>
<evidence type="ECO:0000256" key="6">
    <source>
        <dbReference type="PROSITE-ProRule" id="PRU00181"/>
    </source>
</evidence>
<dbReference type="RefSeq" id="YP_009349557.1">
    <property type="nucleotide sequence ID" value="NC_033978.1"/>
</dbReference>
<dbReference type="EMBL" id="MT872525">
    <property type="protein sequence ID" value="QQK57140.1"/>
    <property type="molecule type" value="Genomic_DNA"/>
</dbReference>
<dbReference type="NCBIfam" id="TIGR00008">
    <property type="entry name" value="infA"/>
    <property type="match status" value="1"/>
</dbReference>
<organism evidence="8">
    <name type="scientific">Betula nana</name>
    <name type="common">alpine birch</name>
    <dbReference type="NCBI Taxonomy" id="216990"/>
    <lineage>
        <taxon>Eukaryota</taxon>
        <taxon>Viridiplantae</taxon>
        <taxon>Streptophyta</taxon>
        <taxon>Embryophyta</taxon>
        <taxon>Tracheophyta</taxon>
        <taxon>Spermatophyta</taxon>
        <taxon>Magnoliopsida</taxon>
        <taxon>eudicotyledons</taxon>
        <taxon>Gunneridae</taxon>
        <taxon>Pentapetalae</taxon>
        <taxon>rosids</taxon>
        <taxon>fabids</taxon>
        <taxon>Fagales</taxon>
        <taxon>Betulaceae</taxon>
        <taxon>Betula</taxon>
    </lineage>
</organism>
<proteinExistence type="inferred from homology"/>